<dbReference type="EMBL" id="CP133614">
    <property type="protein sequence ID" value="WMV21604.1"/>
    <property type="molecule type" value="Genomic_DNA"/>
</dbReference>
<dbReference type="PANTHER" id="PTHR13935">
    <property type="entry name" value="ACHAETE-SCUTE TRANSCRIPTION FACTOR-RELATED"/>
    <property type="match status" value="1"/>
</dbReference>
<dbReference type="EMBL" id="CP133614">
    <property type="protein sequence ID" value="WMV21603.1"/>
    <property type="molecule type" value="Genomic_DNA"/>
</dbReference>
<keyword evidence="7" id="KW-1185">Reference proteome</keyword>
<name>A0AAF0QKM3_SOLVR</name>
<gene>
    <name evidence="5" type="ORF">MTR67_014988</name>
    <name evidence="6" type="ORF">MTR67_014989</name>
</gene>
<sequence>MHAIDAKTSYNILLGRPSVHDNKIVSSSYYQCLKGGIERKTVADDNPLPEVETHFVDAKFYLKSYVVKGAKAHDVKSIRLIRSQVKELMWLSERNINSAVKKPDRKTQEKNRRINMKCLFSKLFALIPPHHFSKAMLAQQDRVDQVISYIEELKERVEVLKRRKDGTTSCSIKTPMVEVRELDSTLEVILVSGLQKNFTLQEVIIIIEEEGAQVVSANYSTIDDMMFYTIRAQVITFIFPLS</sequence>
<organism evidence="6 7">
    <name type="scientific">Solanum verrucosum</name>
    <dbReference type="NCBI Taxonomy" id="315347"/>
    <lineage>
        <taxon>Eukaryota</taxon>
        <taxon>Viridiplantae</taxon>
        <taxon>Streptophyta</taxon>
        <taxon>Embryophyta</taxon>
        <taxon>Tracheophyta</taxon>
        <taxon>Spermatophyta</taxon>
        <taxon>Magnoliopsida</taxon>
        <taxon>eudicotyledons</taxon>
        <taxon>Gunneridae</taxon>
        <taxon>Pentapetalae</taxon>
        <taxon>asterids</taxon>
        <taxon>lamiids</taxon>
        <taxon>Solanales</taxon>
        <taxon>Solanaceae</taxon>
        <taxon>Solanoideae</taxon>
        <taxon>Solaneae</taxon>
        <taxon>Solanum</taxon>
    </lineage>
</organism>
<evidence type="ECO:0000313" key="5">
    <source>
        <dbReference type="EMBL" id="WMV21603.1"/>
    </source>
</evidence>
<evidence type="ECO:0000256" key="4">
    <source>
        <dbReference type="ARBA" id="ARBA00023242"/>
    </source>
</evidence>
<keyword evidence="4" id="KW-0539">Nucleus</keyword>
<dbReference type="GO" id="GO:0000981">
    <property type="term" value="F:DNA-binding transcription factor activity, RNA polymerase II-specific"/>
    <property type="evidence" value="ECO:0007669"/>
    <property type="project" value="TreeGrafter"/>
</dbReference>
<evidence type="ECO:0008006" key="8">
    <source>
        <dbReference type="Google" id="ProtNLM"/>
    </source>
</evidence>
<keyword evidence="3" id="KW-0804">Transcription</keyword>
<dbReference type="Proteomes" id="UP001234989">
    <property type="component" value="Chromosome 3"/>
</dbReference>
<accession>A0AAF0QKM3</accession>
<evidence type="ECO:0000256" key="3">
    <source>
        <dbReference type="ARBA" id="ARBA00023163"/>
    </source>
</evidence>
<evidence type="ECO:0000256" key="2">
    <source>
        <dbReference type="ARBA" id="ARBA00023015"/>
    </source>
</evidence>
<keyword evidence="2" id="KW-0805">Transcription regulation</keyword>
<dbReference type="InterPro" id="IPR015660">
    <property type="entry name" value="MASH1/Ascl1a-like"/>
</dbReference>
<dbReference type="InterPro" id="IPR036638">
    <property type="entry name" value="HLH_DNA-bd_sf"/>
</dbReference>
<reference evidence="6" key="1">
    <citation type="submission" date="2023-08" db="EMBL/GenBank/DDBJ databases">
        <title>A de novo genome assembly of Solanum verrucosum Schlechtendal, a Mexican diploid species geographically isolated from the other diploid A-genome species in potato relatives.</title>
        <authorList>
            <person name="Hosaka K."/>
        </authorList>
    </citation>
    <scope>NUCLEOTIDE SEQUENCE</scope>
    <source>
        <tissue evidence="6">Young leaves</tissue>
    </source>
</reference>
<dbReference type="Gene3D" id="4.10.280.10">
    <property type="entry name" value="Helix-loop-helix DNA-binding domain"/>
    <property type="match status" value="1"/>
</dbReference>
<dbReference type="GO" id="GO:0090575">
    <property type="term" value="C:RNA polymerase II transcription regulator complex"/>
    <property type="evidence" value="ECO:0007669"/>
    <property type="project" value="TreeGrafter"/>
</dbReference>
<dbReference type="GO" id="GO:0046983">
    <property type="term" value="F:protein dimerization activity"/>
    <property type="evidence" value="ECO:0007669"/>
    <property type="project" value="InterPro"/>
</dbReference>
<protein>
    <recommendedName>
        <fullName evidence="8">BHLH domain-containing protein</fullName>
    </recommendedName>
</protein>
<dbReference type="PANTHER" id="PTHR13935:SF46">
    <property type="entry name" value="TRANSCRIPTION FACTOR BHLH167-RELATED"/>
    <property type="match status" value="1"/>
</dbReference>
<evidence type="ECO:0000256" key="1">
    <source>
        <dbReference type="ARBA" id="ARBA00004123"/>
    </source>
</evidence>
<dbReference type="SUPFAM" id="SSF47459">
    <property type="entry name" value="HLH, helix-loop-helix DNA-binding domain"/>
    <property type="match status" value="1"/>
</dbReference>
<evidence type="ECO:0000313" key="7">
    <source>
        <dbReference type="Proteomes" id="UP001234989"/>
    </source>
</evidence>
<dbReference type="GO" id="GO:0000977">
    <property type="term" value="F:RNA polymerase II transcription regulatory region sequence-specific DNA binding"/>
    <property type="evidence" value="ECO:0007669"/>
    <property type="project" value="TreeGrafter"/>
</dbReference>
<comment type="subcellular location">
    <subcellularLocation>
        <location evidence="1">Nucleus</location>
    </subcellularLocation>
</comment>
<dbReference type="AlphaFoldDB" id="A0AAF0QKM3"/>
<proteinExistence type="predicted"/>
<evidence type="ECO:0000313" key="6">
    <source>
        <dbReference type="EMBL" id="WMV21604.1"/>
    </source>
</evidence>